<accession>A0A8H9GG15</accession>
<dbReference type="GO" id="GO:0005829">
    <property type="term" value="C:cytosol"/>
    <property type="evidence" value="ECO:0007669"/>
    <property type="project" value="TreeGrafter"/>
</dbReference>
<dbReference type="PROSITE" id="PS51480">
    <property type="entry name" value="DHAL"/>
    <property type="match status" value="1"/>
</dbReference>
<dbReference type="EMBL" id="BMPT01000005">
    <property type="protein sequence ID" value="GGM22431.1"/>
    <property type="molecule type" value="Genomic_DNA"/>
</dbReference>
<evidence type="ECO:0000313" key="5">
    <source>
        <dbReference type="EMBL" id="GGM22431.1"/>
    </source>
</evidence>
<dbReference type="FunFam" id="1.25.40.340:FF:000002">
    <property type="entry name" value="Dihydroxyacetone kinase, L subunit"/>
    <property type="match status" value="1"/>
</dbReference>
<dbReference type="GO" id="GO:0004371">
    <property type="term" value="F:glycerone kinase activity"/>
    <property type="evidence" value="ECO:0007669"/>
    <property type="project" value="InterPro"/>
</dbReference>
<dbReference type="AlphaFoldDB" id="A0A8H9GG15"/>
<feature type="domain" description="DhaL" evidence="4">
    <location>
        <begin position="6"/>
        <end position="212"/>
    </location>
</feature>
<keyword evidence="6" id="KW-1185">Reference proteome</keyword>
<dbReference type="InterPro" id="IPR036117">
    <property type="entry name" value="DhaL_dom_sf"/>
</dbReference>
<reference evidence="5" key="2">
    <citation type="submission" date="2020-09" db="EMBL/GenBank/DDBJ databases">
        <authorList>
            <person name="Sun Q."/>
            <person name="Ohkuma M."/>
        </authorList>
    </citation>
    <scope>NUCLEOTIDE SEQUENCE</scope>
    <source>
        <strain evidence="5">JCM 3051</strain>
    </source>
</reference>
<comment type="caution">
    <text evidence="5">The sequence shown here is derived from an EMBL/GenBank/DDBJ whole genome shotgun (WGS) entry which is preliminary data.</text>
</comment>
<feature type="region of interest" description="Disordered" evidence="3">
    <location>
        <begin position="213"/>
        <end position="232"/>
    </location>
</feature>
<sequence length="232" mass="23501">MALDADWAERWVRRTAQAVADAKDELTELDRQIGDGDHGENLHRGFQAVVARLDDTAAQPAADEERTVGDVLKLVATTLMSTVGGASGPLYGTAYLRAAKVSGRSQIDPPAVVAVLEAALEGVASRGKATVGEKTMVDAWQAAVDAAEAAADDGGSEVDVLRAAAEAADTASTGTIPLVATKGRASYLGERSAGHEDPGARSTALVLGAAMAAAVSGPTGPESDPADPRSAA</sequence>
<keyword evidence="1" id="KW-0808">Transferase</keyword>
<dbReference type="InterPro" id="IPR012737">
    <property type="entry name" value="DhaK_L_YcgS"/>
</dbReference>
<keyword evidence="2 5" id="KW-0418">Kinase</keyword>
<dbReference type="PANTHER" id="PTHR28629">
    <property type="entry name" value="TRIOKINASE/FMN CYCLASE"/>
    <property type="match status" value="1"/>
</dbReference>
<dbReference type="InterPro" id="IPR004007">
    <property type="entry name" value="DhaL_dom"/>
</dbReference>
<name>A0A8H9GG15_9MICO</name>
<evidence type="ECO:0000256" key="1">
    <source>
        <dbReference type="ARBA" id="ARBA00022679"/>
    </source>
</evidence>
<dbReference type="RefSeq" id="WP_171104196.1">
    <property type="nucleotide sequence ID" value="NZ_BMPT01000005.1"/>
</dbReference>
<evidence type="ECO:0000256" key="3">
    <source>
        <dbReference type="SAM" id="MobiDB-lite"/>
    </source>
</evidence>
<reference evidence="5" key="1">
    <citation type="journal article" date="2014" name="Int. J. Syst. Evol. Microbiol.">
        <title>Complete genome sequence of Corynebacterium casei LMG S-19264T (=DSM 44701T), isolated from a smear-ripened cheese.</title>
        <authorList>
            <consortium name="US DOE Joint Genome Institute (JGI-PGF)"/>
            <person name="Walter F."/>
            <person name="Albersmeier A."/>
            <person name="Kalinowski J."/>
            <person name="Ruckert C."/>
        </authorList>
    </citation>
    <scope>NUCLEOTIDE SEQUENCE</scope>
    <source>
        <strain evidence="5">JCM 3051</strain>
    </source>
</reference>
<dbReference type="Gene3D" id="1.25.40.340">
    <property type="match status" value="1"/>
</dbReference>
<evidence type="ECO:0000256" key="2">
    <source>
        <dbReference type="ARBA" id="ARBA00022777"/>
    </source>
</evidence>
<organism evidence="5 6">
    <name type="scientific">Promicromonospora citrea</name>
    <dbReference type="NCBI Taxonomy" id="43677"/>
    <lineage>
        <taxon>Bacteria</taxon>
        <taxon>Bacillati</taxon>
        <taxon>Actinomycetota</taxon>
        <taxon>Actinomycetes</taxon>
        <taxon>Micrococcales</taxon>
        <taxon>Promicromonosporaceae</taxon>
        <taxon>Promicromonospora</taxon>
    </lineage>
</organism>
<gene>
    <name evidence="5" type="ORF">GCM10010102_17650</name>
</gene>
<dbReference type="NCBIfam" id="TIGR02365">
    <property type="entry name" value="dha_L_ycgS"/>
    <property type="match status" value="1"/>
</dbReference>
<evidence type="ECO:0000259" key="4">
    <source>
        <dbReference type="PROSITE" id="PS51480"/>
    </source>
</evidence>
<proteinExistence type="predicted"/>
<dbReference type="Proteomes" id="UP000655589">
    <property type="component" value="Unassembled WGS sequence"/>
</dbReference>
<dbReference type="Pfam" id="PF02734">
    <property type="entry name" value="Dak2"/>
    <property type="match status" value="1"/>
</dbReference>
<dbReference type="SMART" id="SM01120">
    <property type="entry name" value="Dak2"/>
    <property type="match status" value="1"/>
</dbReference>
<dbReference type="InterPro" id="IPR050861">
    <property type="entry name" value="Dihydroxyacetone_Kinase"/>
</dbReference>
<dbReference type="GO" id="GO:0019563">
    <property type="term" value="P:glycerol catabolic process"/>
    <property type="evidence" value="ECO:0007669"/>
    <property type="project" value="TreeGrafter"/>
</dbReference>
<evidence type="ECO:0000313" key="6">
    <source>
        <dbReference type="Proteomes" id="UP000655589"/>
    </source>
</evidence>
<dbReference type="SUPFAM" id="SSF101473">
    <property type="entry name" value="DhaL-like"/>
    <property type="match status" value="1"/>
</dbReference>
<dbReference type="PANTHER" id="PTHR28629:SF4">
    <property type="entry name" value="TRIOKINASE_FMN CYCLASE"/>
    <property type="match status" value="1"/>
</dbReference>
<protein>
    <submittedName>
        <fullName evidence="5">Dihydroxyacetone kinase subunit L</fullName>
    </submittedName>
</protein>